<evidence type="ECO:0000313" key="12">
    <source>
        <dbReference type="EMBL" id="NAS22429.1"/>
    </source>
</evidence>
<evidence type="ECO:0000256" key="2">
    <source>
        <dbReference type="ARBA" id="ARBA00022448"/>
    </source>
</evidence>
<evidence type="ECO:0000256" key="9">
    <source>
        <dbReference type="ARBA" id="ARBA00023136"/>
    </source>
</evidence>
<keyword evidence="9 11" id="KW-0472">Membrane</keyword>
<feature type="transmembrane region" description="Helical" evidence="11">
    <location>
        <begin position="44"/>
        <end position="69"/>
    </location>
</feature>
<comment type="caution">
    <text evidence="12">The sequence shown here is derived from an EMBL/GenBank/DDBJ whole genome shotgun (WGS) entry which is preliminary data.</text>
</comment>
<evidence type="ECO:0000256" key="1">
    <source>
        <dbReference type="ARBA" id="ARBA00004429"/>
    </source>
</evidence>
<evidence type="ECO:0000256" key="7">
    <source>
        <dbReference type="ARBA" id="ARBA00023053"/>
    </source>
</evidence>
<evidence type="ECO:0000256" key="10">
    <source>
        <dbReference type="ARBA" id="ARBA00023201"/>
    </source>
</evidence>
<keyword evidence="2" id="KW-0813">Transport</keyword>
<evidence type="ECO:0000256" key="5">
    <source>
        <dbReference type="ARBA" id="ARBA00022692"/>
    </source>
</evidence>
<dbReference type="InterPro" id="IPR004670">
    <property type="entry name" value="NhaA"/>
</dbReference>
<comment type="subcellular location">
    <subcellularLocation>
        <location evidence="1">Cell inner membrane</location>
        <topology evidence="1">Multi-pass membrane protein</topology>
    </subcellularLocation>
</comment>
<keyword evidence="13" id="KW-1185">Reference proteome</keyword>
<keyword evidence="5 11" id="KW-0812">Transmembrane</keyword>
<dbReference type="InterPro" id="IPR023171">
    <property type="entry name" value="Na/H_antiporter_dom_sf"/>
</dbReference>
<protein>
    <submittedName>
        <fullName evidence="12">Uncharacterized protein</fullName>
    </submittedName>
</protein>
<evidence type="ECO:0000313" key="13">
    <source>
        <dbReference type="Proteomes" id="UP000479526"/>
    </source>
</evidence>
<dbReference type="Pfam" id="PF06965">
    <property type="entry name" value="Na_H_antiport_1"/>
    <property type="match status" value="1"/>
</dbReference>
<evidence type="ECO:0000256" key="3">
    <source>
        <dbReference type="ARBA" id="ARBA00022449"/>
    </source>
</evidence>
<sequence length="130" mass="13464">MPNATRGWAIPTATDIAFAVPVFAFLAAGVPLDLSALGGVFTDRITLGVLLGLVVGKFVGVFGGAWLSVRPGFARISPDLVWRDIAAVPVLAAIGCTVSLLIGDRAYPGGTGITTAVLRSRVRTRARDDS</sequence>
<dbReference type="Gene3D" id="1.20.1530.10">
    <property type="entry name" value="Na+/H+ antiporter like domain"/>
    <property type="match status" value="1"/>
</dbReference>
<keyword evidence="4" id="KW-1003">Cell membrane</keyword>
<name>A0A7C9N0R4_9ACTN</name>
<dbReference type="PANTHER" id="PTHR30341">
    <property type="entry name" value="SODIUM ION/PROTON ANTIPORTER NHAA-RELATED"/>
    <property type="match status" value="1"/>
</dbReference>
<evidence type="ECO:0000256" key="6">
    <source>
        <dbReference type="ARBA" id="ARBA00022989"/>
    </source>
</evidence>
<organism evidence="12 13">
    <name type="scientific">Herbidospora solisilvae</name>
    <dbReference type="NCBI Taxonomy" id="2696284"/>
    <lineage>
        <taxon>Bacteria</taxon>
        <taxon>Bacillati</taxon>
        <taxon>Actinomycetota</taxon>
        <taxon>Actinomycetes</taxon>
        <taxon>Streptosporangiales</taxon>
        <taxon>Streptosporangiaceae</taxon>
        <taxon>Herbidospora</taxon>
    </lineage>
</organism>
<feature type="transmembrane region" description="Helical" evidence="11">
    <location>
        <begin position="81"/>
        <end position="102"/>
    </location>
</feature>
<reference evidence="12 13" key="1">
    <citation type="submission" date="2020-01" db="EMBL/GenBank/DDBJ databases">
        <title>Herbidospora sp. NEAU-GS84 nov., a novel actinomycete isolated from soil.</title>
        <authorList>
            <person name="Han L."/>
        </authorList>
    </citation>
    <scope>NUCLEOTIDE SEQUENCE [LARGE SCALE GENOMIC DNA]</scope>
    <source>
        <strain evidence="12 13">NEAU-GS84</strain>
    </source>
</reference>
<keyword evidence="8" id="KW-0406">Ion transport</keyword>
<keyword evidence="3" id="KW-0050">Antiport</keyword>
<dbReference type="AlphaFoldDB" id="A0A7C9N0R4"/>
<accession>A0A7C9N0R4</accession>
<keyword evidence="6 11" id="KW-1133">Transmembrane helix</keyword>
<proteinExistence type="predicted"/>
<dbReference type="Proteomes" id="UP000479526">
    <property type="component" value="Unassembled WGS sequence"/>
</dbReference>
<evidence type="ECO:0000256" key="4">
    <source>
        <dbReference type="ARBA" id="ARBA00022475"/>
    </source>
</evidence>
<dbReference type="GO" id="GO:0006885">
    <property type="term" value="P:regulation of pH"/>
    <property type="evidence" value="ECO:0007669"/>
    <property type="project" value="InterPro"/>
</dbReference>
<gene>
    <name evidence="12" type="ORF">GT755_12125</name>
</gene>
<evidence type="ECO:0000256" key="11">
    <source>
        <dbReference type="SAM" id="Phobius"/>
    </source>
</evidence>
<keyword evidence="7" id="KW-0915">Sodium</keyword>
<dbReference type="RefSeq" id="WP_161479799.1">
    <property type="nucleotide sequence ID" value="NZ_WXEW01000003.1"/>
</dbReference>
<dbReference type="GO" id="GO:0015385">
    <property type="term" value="F:sodium:proton antiporter activity"/>
    <property type="evidence" value="ECO:0007669"/>
    <property type="project" value="TreeGrafter"/>
</dbReference>
<keyword evidence="10" id="KW-0739">Sodium transport</keyword>
<evidence type="ECO:0000256" key="8">
    <source>
        <dbReference type="ARBA" id="ARBA00023065"/>
    </source>
</evidence>
<feature type="transmembrane region" description="Helical" evidence="11">
    <location>
        <begin position="12"/>
        <end position="32"/>
    </location>
</feature>
<dbReference type="EMBL" id="WXEW01000003">
    <property type="protein sequence ID" value="NAS22429.1"/>
    <property type="molecule type" value="Genomic_DNA"/>
</dbReference>
<dbReference type="GO" id="GO:0005886">
    <property type="term" value="C:plasma membrane"/>
    <property type="evidence" value="ECO:0007669"/>
    <property type="project" value="UniProtKB-SubCell"/>
</dbReference>
<dbReference type="PANTHER" id="PTHR30341:SF0">
    <property type="entry name" value="NA(+)_H(+) ANTIPORTER NHAA"/>
    <property type="match status" value="1"/>
</dbReference>